<proteinExistence type="predicted"/>
<evidence type="ECO:0000313" key="1">
    <source>
        <dbReference type="EMBL" id="KAI4466655.1"/>
    </source>
</evidence>
<organism evidence="1 2">
    <name type="scientific">Holotrichia oblita</name>
    <name type="common">Chafer beetle</name>
    <dbReference type="NCBI Taxonomy" id="644536"/>
    <lineage>
        <taxon>Eukaryota</taxon>
        <taxon>Metazoa</taxon>
        <taxon>Ecdysozoa</taxon>
        <taxon>Arthropoda</taxon>
        <taxon>Hexapoda</taxon>
        <taxon>Insecta</taxon>
        <taxon>Pterygota</taxon>
        <taxon>Neoptera</taxon>
        <taxon>Endopterygota</taxon>
        <taxon>Coleoptera</taxon>
        <taxon>Polyphaga</taxon>
        <taxon>Scarabaeiformia</taxon>
        <taxon>Scarabaeidae</taxon>
        <taxon>Melolonthinae</taxon>
        <taxon>Holotrichia</taxon>
    </lineage>
</organism>
<comment type="caution">
    <text evidence="1">The sequence shown here is derived from an EMBL/GenBank/DDBJ whole genome shotgun (WGS) entry which is preliminary data.</text>
</comment>
<accession>A0ACB9TIN6</accession>
<keyword evidence="2" id="KW-1185">Reference proteome</keyword>
<dbReference type="EMBL" id="CM043016">
    <property type="protein sequence ID" value="KAI4466655.1"/>
    <property type="molecule type" value="Genomic_DNA"/>
</dbReference>
<protein>
    <submittedName>
        <fullName evidence="1">Thap4 protein</fullName>
    </submittedName>
</protein>
<evidence type="ECO:0000313" key="2">
    <source>
        <dbReference type="Proteomes" id="UP001056778"/>
    </source>
</evidence>
<sequence>METGSLHNALKPLSFLIGKWTSTNGKGSYPTIQPFEFCTDLEFSFIGQPMLNYKWTSWHPTKRTPMHQESGFLRIKPGTCELALLVAHNFGITTLEMGTVEGKSIALYCDKSQINRIPFAKEPHVTGLKRTITYDEDTQQLEMLISMATTNTPDLTHHLAMTFKKL</sequence>
<gene>
    <name evidence="1" type="ORF">MML48_2g00010441</name>
</gene>
<dbReference type="Proteomes" id="UP001056778">
    <property type="component" value="Chromosome 2"/>
</dbReference>
<reference evidence="1" key="1">
    <citation type="submission" date="2022-04" db="EMBL/GenBank/DDBJ databases">
        <title>Chromosome-scale genome assembly of Holotrichia oblita Faldermann.</title>
        <authorList>
            <person name="Rongchong L."/>
        </authorList>
    </citation>
    <scope>NUCLEOTIDE SEQUENCE</scope>
    <source>
        <strain evidence="1">81SQS9</strain>
    </source>
</reference>
<name>A0ACB9TIN6_HOLOL</name>